<gene>
    <name evidence="2" type="ORF">IAB63_02560</name>
</gene>
<dbReference type="Proteomes" id="UP000824164">
    <property type="component" value="Unassembled WGS sequence"/>
</dbReference>
<organism evidence="2 3">
    <name type="scientific">Candidatus Onthocola gallistercoris</name>
    <dbReference type="NCBI Taxonomy" id="2840876"/>
    <lineage>
        <taxon>Bacteria</taxon>
        <taxon>Bacillati</taxon>
        <taxon>Bacillota</taxon>
        <taxon>Bacilli</taxon>
        <taxon>Candidatus Onthocola</taxon>
    </lineage>
</organism>
<comment type="caution">
    <text evidence="2">The sequence shown here is derived from an EMBL/GenBank/DDBJ whole genome shotgun (WGS) entry which is preliminary data.</text>
</comment>
<dbReference type="EMBL" id="DVLT01000017">
    <property type="protein sequence ID" value="HIU02118.1"/>
    <property type="molecule type" value="Genomic_DNA"/>
</dbReference>
<sequence>MTEKEWLYMAGEESLMMLWENTPAGEREQSERWKKRLLKQLGKEEGNMAGKHTWYGRGFMRAAVAVGVLLISSLSVYAAVRWIHEKAAVYNETSGEMTYIFEAPEGMEIRPMILQAEGEMPEGFYLEDTGKLRVLRKSDDAYAAYIQQADNHQEKLSFDGITAVEDRTVDGHEAKLLKREYEAADFNEILIVLFQEDGQIVEIGYDNRIISAQQVEQIVSDLKFEAAEGEAYEPFSETAETASAENSQEIYEEQFFEIGEAAPVDQTIHAWKDDDFADKNAIPFMFPYSECTITVTSYQVMDTIRELDERGFNPNSSMTPELWTDTDGRFTTFPSTEEQWTQDGPTDVFVKESTPGLFYITVRIENTTDTVMEIPFDIRLAYLEERDGAYYTSGALKAKVDRLRHDCDLFGMEGGMQWFDGNDFSTDGKGWNYISLEPGEVKEVHCGLPVVLSDLEDAYLQFTNTDTRWANFIKIDAE</sequence>
<reference evidence="2" key="1">
    <citation type="submission" date="2020-10" db="EMBL/GenBank/DDBJ databases">
        <authorList>
            <person name="Gilroy R."/>
        </authorList>
    </citation>
    <scope>NUCLEOTIDE SEQUENCE</scope>
    <source>
        <strain evidence="2">CHK187-14744</strain>
    </source>
</reference>
<reference evidence="2" key="2">
    <citation type="journal article" date="2021" name="PeerJ">
        <title>Extensive microbial diversity within the chicken gut microbiome revealed by metagenomics and culture.</title>
        <authorList>
            <person name="Gilroy R."/>
            <person name="Ravi A."/>
            <person name="Getino M."/>
            <person name="Pursley I."/>
            <person name="Horton D.L."/>
            <person name="Alikhan N.F."/>
            <person name="Baker D."/>
            <person name="Gharbi K."/>
            <person name="Hall N."/>
            <person name="Watson M."/>
            <person name="Adriaenssens E.M."/>
            <person name="Foster-Nyarko E."/>
            <person name="Jarju S."/>
            <person name="Secka A."/>
            <person name="Antonio M."/>
            <person name="Oren A."/>
            <person name="Chaudhuri R.R."/>
            <person name="La Ragione R."/>
            <person name="Hildebrand F."/>
            <person name="Pallen M.J."/>
        </authorList>
    </citation>
    <scope>NUCLEOTIDE SEQUENCE</scope>
    <source>
        <strain evidence="2">CHK187-14744</strain>
    </source>
</reference>
<dbReference type="AlphaFoldDB" id="A0A9D1KW83"/>
<evidence type="ECO:0008006" key="4">
    <source>
        <dbReference type="Google" id="ProtNLM"/>
    </source>
</evidence>
<feature type="transmembrane region" description="Helical" evidence="1">
    <location>
        <begin position="58"/>
        <end position="80"/>
    </location>
</feature>
<evidence type="ECO:0000313" key="2">
    <source>
        <dbReference type="EMBL" id="HIU02118.1"/>
    </source>
</evidence>
<proteinExistence type="predicted"/>
<name>A0A9D1KW83_9FIRM</name>
<keyword evidence="1" id="KW-0812">Transmembrane</keyword>
<protein>
    <recommendedName>
        <fullName evidence="4">DUF4367 domain-containing protein</fullName>
    </recommendedName>
</protein>
<accession>A0A9D1KW83</accession>
<evidence type="ECO:0000313" key="3">
    <source>
        <dbReference type="Proteomes" id="UP000824164"/>
    </source>
</evidence>
<evidence type="ECO:0000256" key="1">
    <source>
        <dbReference type="SAM" id="Phobius"/>
    </source>
</evidence>
<keyword evidence="1" id="KW-0472">Membrane</keyword>
<keyword evidence="1" id="KW-1133">Transmembrane helix</keyword>